<protein>
    <submittedName>
        <fullName evidence="1">Uncharacterized protein</fullName>
    </submittedName>
</protein>
<dbReference type="EMBL" id="CADCTW010000173">
    <property type="protein sequence ID" value="CAA9351489.1"/>
    <property type="molecule type" value="Genomic_DNA"/>
</dbReference>
<reference evidence="1" key="1">
    <citation type="submission" date="2020-02" db="EMBL/GenBank/DDBJ databases">
        <authorList>
            <person name="Meier V. D."/>
        </authorList>
    </citation>
    <scope>NUCLEOTIDE SEQUENCE</scope>
    <source>
        <strain evidence="1">AVDCRST_MAG68</strain>
    </source>
</reference>
<name>A0A6J4M6R0_9BACT</name>
<gene>
    <name evidence="1" type="ORF">AVDCRST_MAG68-3652</name>
</gene>
<feature type="non-terminal residue" evidence="1">
    <location>
        <position position="43"/>
    </location>
</feature>
<evidence type="ECO:0000313" key="1">
    <source>
        <dbReference type="EMBL" id="CAA9351489.1"/>
    </source>
</evidence>
<accession>A0A6J4M6R0</accession>
<sequence>AASRGWAARREALTSRPPLPNSWARRRIFGVGGQSWVSLWPRL</sequence>
<dbReference type="AlphaFoldDB" id="A0A6J4M6R0"/>
<feature type="non-terminal residue" evidence="1">
    <location>
        <position position="1"/>
    </location>
</feature>
<organism evidence="1">
    <name type="scientific">uncultured Gemmatimonadota bacterium</name>
    <dbReference type="NCBI Taxonomy" id="203437"/>
    <lineage>
        <taxon>Bacteria</taxon>
        <taxon>Pseudomonadati</taxon>
        <taxon>Gemmatimonadota</taxon>
        <taxon>environmental samples</taxon>
    </lineage>
</organism>
<proteinExistence type="predicted"/>